<keyword evidence="5" id="KW-0378">Hydrolase</keyword>
<evidence type="ECO:0000259" key="4">
    <source>
        <dbReference type="Pfam" id="PF01420"/>
    </source>
</evidence>
<evidence type="ECO:0000313" key="6">
    <source>
        <dbReference type="Proteomes" id="UP001215503"/>
    </source>
</evidence>
<dbReference type="EC" id="3.1.21.-" evidence="5"/>
<keyword evidence="2" id="KW-0680">Restriction system</keyword>
<keyword evidence="6" id="KW-1185">Reference proteome</keyword>
<sequence length="431" mass="48639">MTLHEPRGWRLYRLGQLFDERKEKVSDKDFPPLSVTMNGIVPQLETAAKSDDGDNRKLVKTGDYVINSRSDRKGSGGVSDYDGSVSLISIVLKPKGVHPSFAHHLLRSRAFQEEFYRWGHGIVADLWTTRYADMKNIRLFLPDLPTQKAIADFLDRETARIDQLIEKKQRFLSIADEHWSATLNHIIFPQSPDWEHLPREWRKVRLKYLTDPKRPIMYGIVLPGPNMEDGPMIVKGGDVKPGRLHPARLCRTTVEIESAYARSRLKSGDLVISIRGGIGDVEIVPPEIHGANLTQDAARIAPRDGVDHEWLRFALLSSAVFHPLEARSLGAAVRGINIFDLKRVFVPTPPEDLQRKIAGRLKQQEAKRSQLRSKVELHTNRLREFRSALITAAVTGQIDVATWGRRGEADRRLDEIQKDMTAGLSVATAPA</sequence>
<accession>A0ABT5YMM8</accession>
<comment type="similarity">
    <text evidence="1">Belongs to the type-I restriction system S methylase family.</text>
</comment>
<dbReference type="InterPro" id="IPR000055">
    <property type="entry name" value="Restrct_endonuc_typeI_TRD"/>
</dbReference>
<dbReference type="CDD" id="cd16961">
    <property type="entry name" value="RMtype1_S_TRD-CR_like"/>
    <property type="match status" value="1"/>
</dbReference>
<evidence type="ECO:0000256" key="3">
    <source>
        <dbReference type="ARBA" id="ARBA00023125"/>
    </source>
</evidence>
<gene>
    <name evidence="5" type="ORF">P2G67_08565</name>
</gene>
<dbReference type="PANTHER" id="PTHR30408">
    <property type="entry name" value="TYPE-1 RESTRICTION ENZYME ECOKI SPECIFICITY PROTEIN"/>
    <property type="match status" value="1"/>
</dbReference>
<dbReference type="GO" id="GO:0004519">
    <property type="term" value="F:endonuclease activity"/>
    <property type="evidence" value="ECO:0007669"/>
    <property type="project" value="UniProtKB-KW"/>
</dbReference>
<dbReference type="InterPro" id="IPR052021">
    <property type="entry name" value="Type-I_RS_S_subunit"/>
</dbReference>
<keyword evidence="5" id="KW-0255">Endonuclease</keyword>
<dbReference type="Pfam" id="PF01420">
    <property type="entry name" value="Methylase_S"/>
    <property type="match status" value="1"/>
</dbReference>
<dbReference type="Proteomes" id="UP001215503">
    <property type="component" value="Unassembled WGS sequence"/>
</dbReference>
<dbReference type="SUPFAM" id="SSF116734">
    <property type="entry name" value="DNA methylase specificity domain"/>
    <property type="match status" value="2"/>
</dbReference>
<dbReference type="GO" id="GO:0016787">
    <property type="term" value="F:hydrolase activity"/>
    <property type="evidence" value="ECO:0007669"/>
    <property type="project" value="UniProtKB-KW"/>
</dbReference>
<proteinExistence type="inferred from homology"/>
<dbReference type="InterPro" id="IPR044946">
    <property type="entry name" value="Restrct_endonuc_typeI_TRD_sf"/>
</dbReference>
<reference evidence="5 6" key="1">
    <citation type="submission" date="2023-03" db="EMBL/GenBank/DDBJ databases">
        <title>Fodinicurvata sp. CAU 1616 isolated from sea sendiment.</title>
        <authorList>
            <person name="Kim W."/>
        </authorList>
    </citation>
    <scope>NUCLEOTIDE SEQUENCE [LARGE SCALE GENOMIC DNA]</scope>
    <source>
        <strain evidence="5 6">CAU 1616</strain>
    </source>
</reference>
<protein>
    <submittedName>
        <fullName evidence="5">Restriction endonuclease subunit S</fullName>
        <ecNumber evidence="5">3.1.21.-</ecNumber>
    </submittedName>
</protein>
<name>A0ABT5YMM8_9PROT</name>
<evidence type="ECO:0000313" key="5">
    <source>
        <dbReference type="EMBL" id="MDF2096025.1"/>
    </source>
</evidence>
<dbReference type="PANTHER" id="PTHR30408:SF12">
    <property type="entry name" value="TYPE I RESTRICTION ENZYME MJAVIII SPECIFICITY SUBUNIT"/>
    <property type="match status" value="1"/>
</dbReference>
<dbReference type="CDD" id="cd17256">
    <property type="entry name" value="RMtype1_S_EcoJA65PI-TRD1-CR1_like"/>
    <property type="match status" value="1"/>
</dbReference>
<evidence type="ECO:0000256" key="1">
    <source>
        <dbReference type="ARBA" id="ARBA00010923"/>
    </source>
</evidence>
<keyword evidence="3" id="KW-0238">DNA-binding</keyword>
<dbReference type="Gene3D" id="3.90.220.20">
    <property type="entry name" value="DNA methylase specificity domains"/>
    <property type="match status" value="2"/>
</dbReference>
<evidence type="ECO:0000256" key="2">
    <source>
        <dbReference type="ARBA" id="ARBA00022747"/>
    </source>
</evidence>
<keyword evidence="5" id="KW-0540">Nuclease</keyword>
<feature type="domain" description="Type I restriction modification DNA specificity" evidence="4">
    <location>
        <begin position="6"/>
        <end position="167"/>
    </location>
</feature>
<organism evidence="5 6">
    <name type="scientific">Aquibaculum arenosum</name>
    <dbReference type="NCBI Taxonomy" id="3032591"/>
    <lineage>
        <taxon>Bacteria</taxon>
        <taxon>Pseudomonadati</taxon>
        <taxon>Pseudomonadota</taxon>
        <taxon>Alphaproteobacteria</taxon>
        <taxon>Rhodospirillales</taxon>
        <taxon>Rhodovibrionaceae</taxon>
        <taxon>Aquibaculum</taxon>
    </lineage>
</organism>
<dbReference type="RefSeq" id="WP_275822026.1">
    <property type="nucleotide sequence ID" value="NZ_JARHUD010000004.1"/>
</dbReference>
<comment type="caution">
    <text evidence="5">The sequence shown here is derived from an EMBL/GenBank/DDBJ whole genome shotgun (WGS) entry which is preliminary data.</text>
</comment>
<dbReference type="EMBL" id="JARHUD010000004">
    <property type="protein sequence ID" value="MDF2096025.1"/>
    <property type="molecule type" value="Genomic_DNA"/>
</dbReference>